<keyword evidence="2" id="KW-0472">Membrane</keyword>
<proteinExistence type="predicted"/>
<dbReference type="EMBL" id="JAVREH010000004">
    <property type="protein sequence ID" value="MDT0260774.1"/>
    <property type="molecule type" value="Genomic_DNA"/>
</dbReference>
<name>A0ABU2J709_9ACTN</name>
<feature type="transmembrane region" description="Helical" evidence="2">
    <location>
        <begin position="73"/>
        <end position="91"/>
    </location>
</feature>
<evidence type="ECO:0000256" key="2">
    <source>
        <dbReference type="SAM" id="Phobius"/>
    </source>
</evidence>
<organism evidence="3 4">
    <name type="scientific">Jatrophihabitans lederbergiae</name>
    <dbReference type="NCBI Taxonomy" id="3075547"/>
    <lineage>
        <taxon>Bacteria</taxon>
        <taxon>Bacillati</taxon>
        <taxon>Actinomycetota</taxon>
        <taxon>Actinomycetes</taxon>
        <taxon>Jatrophihabitantales</taxon>
        <taxon>Jatrophihabitantaceae</taxon>
        <taxon>Jatrophihabitans</taxon>
    </lineage>
</organism>
<feature type="transmembrane region" description="Helical" evidence="2">
    <location>
        <begin position="21"/>
        <end position="43"/>
    </location>
</feature>
<dbReference type="Pfam" id="PF11361">
    <property type="entry name" value="DUF3159"/>
    <property type="match status" value="1"/>
</dbReference>
<feature type="transmembrane region" description="Helical" evidence="2">
    <location>
        <begin position="180"/>
        <end position="204"/>
    </location>
</feature>
<protein>
    <submittedName>
        <fullName evidence="3">DUF3159 domain-containing protein</fullName>
    </submittedName>
</protein>
<comment type="caution">
    <text evidence="3">The sequence shown here is derived from an EMBL/GenBank/DDBJ whole genome shotgun (WGS) entry which is preliminary data.</text>
</comment>
<gene>
    <name evidence="3" type="ORF">RM423_05130</name>
</gene>
<dbReference type="RefSeq" id="WP_311421926.1">
    <property type="nucleotide sequence ID" value="NZ_JAVREH010000004.1"/>
</dbReference>
<keyword evidence="4" id="KW-1185">Reference proteome</keyword>
<keyword evidence="2" id="KW-0812">Transmembrane</keyword>
<dbReference type="Proteomes" id="UP001183176">
    <property type="component" value="Unassembled WGS sequence"/>
</dbReference>
<feature type="compositionally biased region" description="Basic and acidic residues" evidence="1">
    <location>
        <begin position="236"/>
        <end position="247"/>
    </location>
</feature>
<evidence type="ECO:0000313" key="3">
    <source>
        <dbReference type="EMBL" id="MDT0260774.1"/>
    </source>
</evidence>
<accession>A0ABU2J709</accession>
<feature type="transmembrane region" description="Helical" evidence="2">
    <location>
        <begin position="49"/>
        <end position="66"/>
    </location>
</feature>
<evidence type="ECO:0000256" key="1">
    <source>
        <dbReference type="SAM" id="MobiDB-lite"/>
    </source>
</evidence>
<dbReference type="InterPro" id="IPR016566">
    <property type="entry name" value="UCP010219"/>
</dbReference>
<feature type="compositionally biased region" description="Low complexity" evidence="1">
    <location>
        <begin position="223"/>
        <end position="235"/>
    </location>
</feature>
<feature type="transmembrane region" description="Helical" evidence="2">
    <location>
        <begin position="150"/>
        <end position="168"/>
    </location>
</feature>
<feature type="transmembrane region" description="Helical" evidence="2">
    <location>
        <begin position="97"/>
        <end position="118"/>
    </location>
</feature>
<sequence length="258" mass="27382">MTTPPTGELRDRTRQQLLGAMGGWSGTVVAAIPPVVFVIANAISGLRQAIIVALISGVVVAGYRLVRRQPLQQALTGLFTVAVAAAIAARTGQARGFFLVGIVGAVAYAVVFAASLLVRRPLVGLIWEFLDPSPLPEGRRWHKVPVLRRAYDIATCAALAMFAARAVVQLSLFKDNRTGLLAVAKIAMGFPLYILVVAGCFWIVRRARRTLEPMEPVTPPDTPVVSPTPGVSPMPGDERSGGADRTPDGGLRLGQGDE</sequence>
<keyword evidence="2" id="KW-1133">Transmembrane helix</keyword>
<evidence type="ECO:0000313" key="4">
    <source>
        <dbReference type="Proteomes" id="UP001183176"/>
    </source>
</evidence>
<reference evidence="4" key="1">
    <citation type="submission" date="2023-07" db="EMBL/GenBank/DDBJ databases">
        <title>30 novel species of actinomycetes from the DSMZ collection.</title>
        <authorList>
            <person name="Nouioui I."/>
        </authorList>
    </citation>
    <scope>NUCLEOTIDE SEQUENCE [LARGE SCALE GENOMIC DNA]</scope>
    <source>
        <strain evidence="4">DSM 44399</strain>
    </source>
</reference>
<feature type="region of interest" description="Disordered" evidence="1">
    <location>
        <begin position="213"/>
        <end position="258"/>
    </location>
</feature>